<dbReference type="Gene3D" id="2.10.25.30">
    <property type="entry name" value="EGF-like, alliinase"/>
    <property type="match status" value="1"/>
</dbReference>
<dbReference type="RefSeq" id="XP_010910279.1">
    <property type="nucleotide sequence ID" value="XM_010911977.3"/>
</dbReference>
<feature type="transmembrane region" description="Helical" evidence="5">
    <location>
        <begin position="147"/>
        <end position="171"/>
    </location>
</feature>
<feature type="domain" description="Alliinase C-terminal" evidence="6">
    <location>
        <begin position="228"/>
        <end position="586"/>
    </location>
</feature>
<keyword evidence="3" id="KW-0663">Pyridoxal phosphate</keyword>
<evidence type="ECO:0000256" key="2">
    <source>
        <dbReference type="ARBA" id="ARBA00006312"/>
    </source>
</evidence>
<accession>A0A6I9QL02</accession>
<keyword evidence="7" id="KW-1185">Reference proteome</keyword>
<dbReference type="Gene3D" id="3.90.1150.10">
    <property type="entry name" value="Aspartate Aminotransferase, domain 1"/>
    <property type="match status" value="1"/>
</dbReference>
<reference evidence="8" key="1">
    <citation type="submission" date="2025-08" db="UniProtKB">
        <authorList>
            <consortium name="RefSeq"/>
        </authorList>
    </citation>
    <scope>IDENTIFICATION</scope>
</reference>
<dbReference type="InterPro" id="IPR015421">
    <property type="entry name" value="PyrdxlP-dep_Trfase_major"/>
</dbReference>
<organism evidence="7 8">
    <name type="scientific">Elaeis guineensis var. tenera</name>
    <name type="common">Oil palm</name>
    <dbReference type="NCBI Taxonomy" id="51953"/>
    <lineage>
        <taxon>Eukaryota</taxon>
        <taxon>Viridiplantae</taxon>
        <taxon>Streptophyta</taxon>
        <taxon>Embryophyta</taxon>
        <taxon>Tracheophyta</taxon>
        <taxon>Spermatophyta</taxon>
        <taxon>Magnoliopsida</taxon>
        <taxon>Liliopsida</taxon>
        <taxon>Arecaceae</taxon>
        <taxon>Arecoideae</taxon>
        <taxon>Cocoseae</taxon>
        <taxon>Elaeidinae</taxon>
        <taxon>Elaeis</taxon>
    </lineage>
</organism>
<gene>
    <name evidence="8" type="primary">LOC105036212</name>
</gene>
<evidence type="ECO:0000313" key="7">
    <source>
        <dbReference type="Proteomes" id="UP000504607"/>
    </source>
</evidence>
<dbReference type="OrthoDB" id="2020362at2759"/>
<dbReference type="Gene3D" id="3.40.640.10">
    <property type="entry name" value="Type I PLP-dependent aspartate aminotransferase-like (Major domain)"/>
    <property type="match status" value="1"/>
</dbReference>
<comment type="cofactor">
    <cofactor evidence="1">
        <name>pyridoxal 5'-phosphate</name>
        <dbReference type="ChEBI" id="CHEBI:597326"/>
    </cofactor>
</comment>
<dbReference type="InterPro" id="IPR015422">
    <property type="entry name" value="PyrdxlP-dep_Trfase_small"/>
</dbReference>
<dbReference type="GO" id="GO:0006520">
    <property type="term" value="P:amino acid metabolic process"/>
    <property type="evidence" value="ECO:0007669"/>
    <property type="project" value="TreeGrafter"/>
</dbReference>
<evidence type="ECO:0000313" key="8">
    <source>
        <dbReference type="RefSeq" id="XP_010910279.1"/>
    </source>
</evidence>
<dbReference type="GO" id="GO:0008483">
    <property type="term" value="F:transaminase activity"/>
    <property type="evidence" value="ECO:0007669"/>
    <property type="project" value="UniProtKB-KW"/>
</dbReference>
<keyword evidence="5" id="KW-0812">Transmembrane</keyword>
<dbReference type="AlphaFoldDB" id="A0A6I9QL02"/>
<evidence type="ECO:0000256" key="5">
    <source>
        <dbReference type="SAM" id="Phobius"/>
    </source>
</evidence>
<proteinExistence type="inferred from homology"/>
<dbReference type="Pfam" id="PF04864">
    <property type="entry name" value="Alliinase_C"/>
    <property type="match status" value="1"/>
</dbReference>
<dbReference type="FunCoup" id="A0A6I9QL02">
    <property type="interactions" value="894"/>
</dbReference>
<dbReference type="Proteomes" id="UP000504607">
    <property type="component" value="Unplaced"/>
</dbReference>
<dbReference type="GO" id="GO:0016846">
    <property type="term" value="F:carbon-sulfur lyase activity"/>
    <property type="evidence" value="ECO:0007669"/>
    <property type="project" value="InterPro"/>
</dbReference>
<dbReference type="PANTHER" id="PTHR43795:SF22">
    <property type="entry name" value="TRYPTOPHAN AMINOTRANSFERASE-RELATED PROTEIN 2"/>
    <property type="match status" value="1"/>
</dbReference>
<dbReference type="InterPro" id="IPR015424">
    <property type="entry name" value="PyrdxlP-dep_Trfase"/>
</dbReference>
<keyword evidence="8" id="KW-0808">Transferase</keyword>
<keyword evidence="5" id="KW-1133">Transmembrane helix</keyword>
<dbReference type="CDD" id="cd00609">
    <property type="entry name" value="AAT_like"/>
    <property type="match status" value="1"/>
</dbReference>
<name>A0A6I9QL02_ELAGV</name>
<feature type="region of interest" description="Disordered" evidence="4">
    <location>
        <begin position="1"/>
        <end position="51"/>
    </location>
</feature>
<dbReference type="SUPFAM" id="SSF53383">
    <property type="entry name" value="PLP-dependent transferases"/>
    <property type="match status" value="1"/>
</dbReference>
<sequence length="587" mass="64492">MFFKKGEILGTPSSSPTRKKNNNRGVLQISLPRLQEPPVSGETDPRTGEAEEGVLEISGGTEPRRRTLANGNGCQGVPVARPSVATRAKLETSDESVGGMLSHLLQNILSSLNPARIGKAAPLRGRRVTKTAKKGKASQGRWNPGRIWGLAMVASLALNLTLVVVLVVFVYKDHGGGLGTCAAGAAKESTMAAAARPMVRYKEDMPAGQDIAVSATSGTRPVSKDSVINLDHGDPTMFESFWRWMGDRGSIVIPAWQTMSYFSDVTNVCWFLEPEFGQEVRRLHNLIGNAVTEDRYIVVGTGSTQLFQAALYALSPSNAFEPINVVSAAPYYSSYPAVTGYLRSGLFRWAGDAYTYKGDKYIELVCSPNNPDGSIREAVLNSEAGKTIHDLAYYWPQYTPISSPADHDIMLFTVSKSTGHAGTRLGWAIVKDKDVAKKMVKFIELNTIGVSKDSQLRAAKILKVVSDGYELPNTENTSKLFDYGRRLMTMRWEKLREAVKASGIFSLPEFPSSTCRFTGERTGTNPAFAWLKCEKEGIEDCESFLRSYGMLTRSGRHFGVEPNYVRVSMLDRDETFELFVERLSSVN</sequence>
<evidence type="ECO:0000256" key="3">
    <source>
        <dbReference type="ARBA" id="ARBA00022898"/>
    </source>
</evidence>
<protein>
    <submittedName>
        <fullName evidence="8">Tryptophan aminotransferase-related protein 1</fullName>
    </submittedName>
</protein>
<dbReference type="GeneID" id="105036212"/>
<evidence type="ECO:0000259" key="6">
    <source>
        <dbReference type="Pfam" id="PF04864"/>
    </source>
</evidence>
<dbReference type="InterPro" id="IPR006948">
    <property type="entry name" value="Alliinase_C"/>
</dbReference>
<dbReference type="InterPro" id="IPR050478">
    <property type="entry name" value="Ethylene_sulfur-biosynth"/>
</dbReference>
<dbReference type="KEGG" id="egu:105036212"/>
<keyword evidence="8" id="KW-0032">Aminotransferase</keyword>
<comment type="similarity">
    <text evidence="2">Belongs to the alliinase family.</text>
</comment>
<keyword evidence="5" id="KW-0472">Membrane</keyword>
<dbReference type="InParanoid" id="A0A6I9QL02"/>
<evidence type="ECO:0000256" key="1">
    <source>
        <dbReference type="ARBA" id="ARBA00001933"/>
    </source>
</evidence>
<evidence type="ECO:0000256" key="4">
    <source>
        <dbReference type="SAM" id="MobiDB-lite"/>
    </source>
</evidence>
<dbReference type="InterPro" id="IPR037029">
    <property type="entry name" value="Alliinase_N_sf"/>
</dbReference>
<dbReference type="PANTHER" id="PTHR43795">
    <property type="entry name" value="BIFUNCTIONAL ASPARTATE AMINOTRANSFERASE AND GLUTAMATE/ASPARTATE-PREPHENATE AMINOTRANSFERASE-RELATED"/>
    <property type="match status" value="1"/>
</dbReference>